<evidence type="ECO:0000256" key="1">
    <source>
        <dbReference type="SAM" id="MobiDB-lite"/>
    </source>
</evidence>
<organism evidence="2 3">
    <name type="scientific">Acropora cervicornis</name>
    <name type="common">Staghorn coral</name>
    <dbReference type="NCBI Taxonomy" id="6130"/>
    <lineage>
        <taxon>Eukaryota</taxon>
        <taxon>Metazoa</taxon>
        <taxon>Cnidaria</taxon>
        <taxon>Anthozoa</taxon>
        <taxon>Hexacorallia</taxon>
        <taxon>Scleractinia</taxon>
        <taxon>Astrocoeniina</taxon>
        <taxon>Acroporidae</taxon>
        <taxon>Acropora</taxon>
    </lineage>
</organism>
<gene>
    <name evidence="2" type="ORF">P5673_021730</name>
</gene>
<feature type="region of interest" description="Disordered" evidence="1">
    <location>
        <begin position="47"/>
        <end position="66"/>
    </location>
</feature>
<name>A0AAD9Q7T2_ACRCE</name>
<reference evidence="2" key="1">
    <citation type="journal article" date="2023" name="G3 (Bethesda)">
        <title>Whole genome assembly and annotation of the endangered Caribbean coral Acropora cervicornis.</title>
        <authorList>
            <person name="Selwyn J.D."/>
            <person name="Vollmer S.V."/>
        </authorList>
    </citation>
    <scope>NUCLEOTIDE SEQUENCE</scope>
    <source>
        <strain evidence="2">K2</strain>
    </source>
</reference>
<comment type="caution">
    <text evidence="2">The sequence shown here is derived from an EMBL/GenBank/DDBJ whole genome shotgun (WGS) entry which is preliminary data.</text>
</comment>
<dbReference type="EMBL" id="JARQWQ010000057">
    <property type="protein sequence ID" value="KAK2556149.1"/>
    <property type="molecule type" value="Genomic_DNA"/>
</dbReference>
<proteinExistence type="predicted"/>
<sequence>MLGRIFSVNKGTRVFSRHFREEDLQRNLNGKISLRTGAVPSIFARKRSSPCKRAPPTPRIPATTLAKKKASEASEAVDSSTECCEIVSAVLIKIECLSTHAYGDLLFCYSFTTLNRRRGGTVSSKGLSSRHLKPNLVPRGCDPFGQQQG</sequence>
<keyword evidence="3" id="KW-1185">Reference proteome</keyword>
<evidence type="ECO:0000313" key="2">
    <source>
        <dbReference type="EMBL" id="KAK2556149.1"/>
    </source>
</evidence>
<accession>A0AAD9Q7T2</accession>
<dbReference type="AlphaFoldDB" id="A0AAD9Q7T2"/>
<reference evidence="2" key="2">
    <citation type="journal article" date="2023" name="Science">
        <title>Genomic signatures of disease resistance in endangered staghorn corals.</title>
        <authorList>
            <person name="Vollmer S.V."/>
            <person name="Selwyn J.D."/>
            <person name="Despard B.A."/>
            <person name="Roesel C.L."/>
        </authorList>
    </citation>
    <scope>NUCLEOTIDE SEQUENCE</scope>
    <source>
        <strain evidence="2">K2</strain>
    </source>
</reference>
<evidence type="ECO:0000313" key="3">
    <source>
        <dbReference type="Proteomes" id="UP001249851"/>
    </source>
</evidence>
<dbReference type="Proteomes" id="UP001249851">
    <property type="component" value="Unassembled WGS sequence"/>
</dbReference>
<protein>
    <submittedName>
        <fullName evidence="2">Uncharacterized protein</fullName>
    </submittedName>
</protein>